<gene>
    <name evidence="4" type="ORF">JP09_008455</name>
</gene>
<reference evidence="4 5" key="1">
    <citation type="journal article" date="2017" name="ISME J.">
        <title>Grape pomace compost harbors organohalide-respiring Dehalogenimonas species with novel reductive dehalogenase genes.</title>
        <authorList>
            <person name="Yang Y."/>
            <person name="Higgins S.A."/>
            <person name="Yan J."/>
            <person name="Simsir B."/>
            <person name="Chourey K."/>
            <person name="Iyer R."/>
            <person name="Hettich R.L."/>
            <person name="Baldwin B."/>
            <person name="Ogles D.M."/>
            <person name="Loffler F.E."/>
        </authorList>
    </citation>
    <scope>NUCLEOTIDE SEQUENCE [LARGE SCALE GENOMIC DNA]</scope>
    <source>
        <strain evidence="4 5">GP</strain>
    </source>
</reference>
<keyword evidence="2" id="KW-0288">FMN</keyword>
<evidence type="ECO:0000259" key="3">
    <source>
        <dbReference type="Pfam" id="PF03358"/>
    </source>
</evidence>
<name>A0A2P5P626_9CHLR</name>
<dbReference type="EMBL" id="JQAN02000011">
    <property type="protein sequence ID" value="PPD57756.1"/>
    <property type="molecule type" value="Genomic_DNA"/>
</dbReference>
<sequence>MKVLLVNGSPHPHGCTYTALEEVANTLNAEGIETQIFQIGIEPISGCIACKTCAKKGRCNFDDCVNDFVGLAQGADGFVFGSPVHYAAASGAMTSFMDRAFYSDSNAGRRSFYLKPAAAVVSARRAGTTAAFDQLNKYFTIAEMPVISSQYWNMVHGAVPEDVKKDLEGLQTMRVLGRNMAWFLKCKDAGIKAGIPFPVKEPKVRTNFIRQET</sequence>
<comment type="caution">
    <text evidence="4">The sequence shown here is derived from an EMBL/GenBank/DDBJ whole genome shotgun (WGS) entry which is preliminary data.</text>
</comment>
<dbReference type="InterPro" id="IPR005025">
    <property type="entry name" value="FMN_Rdtase-like_dom"/>
</dbReference>
<evidence type="ECO:0000256" key="1">
    <source>
        <dbReference type="ARBA" id="ARBA00022630"/>
    </source>
</evidence>
<accession>A0A2P5P626</accession>
<dbReference type="InterPro" id="IPR029039">
    <property type="entry name" value="Flavoprotein-like_sf"/>
</dbReference>
<organism evidence="4 5">
    <name type="scientific">Dehalogenimonas etheniformans</name>
    <dbReference type="NCBI Taxonomy" id="1536648"/>
    <lineage>
        <taxon>Bacteria</taxon>
        <taxon>Bacillati</taxon>
        <taxon>Chloroflexota</taxon>
        <taxon>Dehalococcoidia</taxon>
        <taxon>Dehalococcoidales</taxon>
        <taxon>Dehalococcoidaceae</taxon>
        <taxon>Dehalogenimonas</taxon>
    </lineage>
</organism>
<evidence type="ECO:0000256" key="2">
    <source>
        <dbReference type="ARBA" id="ARBA00022643"/>
    </source>
</evidence>
<evidence type="ECO:0000313" key="4">
    <source>
        <dbReference type="EMBL" id="PPD57756.1"/>
    </source>
</evidence>
<keyword evidence="5" id="KW-1185">Reference proteome</keyword>
<dbReference type="RefSeq" id="WP_102330767.1">
    <property type="nucleotide sequence ID" value="NZ_CP058566.2"/>
</dbReference>
<feature type="domain" description="NADPH-dependent FMN reductase-like" evidence="3">
    <location>
        <begin position="1"/>
        <end position="156"/>
    </location>
</feature>
<dbReference type="Proteomes" id="UP000235653">
    <property type="component" value="Unassembled WGS sequence"/>
</dbReference>
<dbReference type="SUPFAM" id="SSF52218">
    <property type="entry name" value="Flavoproteins"/>
    <property type="match status" value="1"/>
</dbReference>
<keyword evidence="1" id="KW-0285">Flavoprotein</keyword>
<dbReference type="Pfam" id="PF03358">
    <property type="entry name" value="FMN_red"/>
    <property type="match status" value="1"/>
</dbReference>
<evidence type="ECO:0000313" key="5">
    <source>
        <dbReference type="Proteomes" id="UP000235653"/>
    </source>
</evidence>
<dbReference type="AlphaFoldDB" id="A0A2P5P626"/>
<proteinExistence type="predicted"/>
<dbReference type="PANTHER" id="PTHR43278:SF4">
    <property type="entry name" value="NAD(P)H-DEPENDENT FMN-CONTAINING OXIDOREDUCTASE YWQN-RELATED"/>
    <property type="match status" value="1"/>
</dbReference>
<dbReference type="OrthoDB" id="152557at2"/>
<dbReference type="Gene3D" id="3.40.50.360">
    <property type="match status" value="1"/>
</dbReference>
<dbReference type="InterPro" id="IPR051796">
    <property type="entry name" value="ISF_SsuE-like"/>
</dbReference>
<dbReference type="GO" id="GO:0016491">
    <property type="term" value="F:oxidoreductase activity"/>
    <property type="evidence" value="ECO:0007669"/>
    <property type="project" value="InterPro"/>
</dbReference>
<protein>
    <submittedName>
        <fullName evidence="4">Flavodoxin family protein</fullName>
    </submittedName>
</protein>
<dbReference type="PANTHER" id="PTHR43278">
    <property type="entry name" value="NAD(P)H-DEPENDENT FMN-CONTAINING OXIDOREDUCTASE YWQN-RELATED"/>
    <property type="match status" value="1"/>
</dbReference>